<dbReference type="OrthoDB" id="121388at2"/>
<reference evidence="7 8" key="1">
    <citation type="submission" date="2018-12" db="EMBL/GenBank/DDBJ databases">
        <title>Sequencing of bacterial isolates from soil warming experiment in Harvard Forest, Massachusetts, USA.</title>
        <authorList>
            <person name="Deangelis K."/>
        </authorList>
    </citation>
    <scope>NUCLEOTIDE SEQUENCE [LARGE SCALE GENOMIC DNA]</scope>
    <source>
        <strain evidence="7 8">EB153</strain>
    </source>
</reference>
<dbReference type="GO" id="GO:0016020">
    <property type="term" value="C:membrane"/>
    <property type="evidence" value="ECO:0007669"/>
    <property type="project" value="UniProtKB-SubCell"/>
</dbReference>
<feature type="domain" description="TonB C-terminal" evidence="6">
    <location>
        <begin position="91"/>
        <end position="147"/>
    </location>
</feature>
<dbReference type="NCBIfam" id="TIGR01352">
    <property type="entry name" value="tonB_Cterm"/>
    <property type="match status" value="1"/>
</dbReference>
<dbReference type="Pfam" id="PF03544">
    <property type="entry name" value="TonB_C"/>
    <property type="match status" value="1"/>
</dbReference>
<evidence type="ECO:0000256" key="4">
    <source>
        <dbReference type="ARBA" id="ARBA00023136"/>
    </source>
</evidence>
<evidence type="ECO:0000256" key="5">
    <source>
        <dbReference type="SAM" id="SignalP"/>
    </source>
</evidence>
<keyword evidence="4" id="KW-0472">Membrane</keyword>
<comment type="subcellular location">
    <subcellularLocation>
        <location evidence="1">Membrane</location>
        <topology evidence="1">Single-pass membrane protein</topology>
    </subcellularLocation>
</comment>
<dbReference type="GO" id="GO:0055085">
    <property type="term" value="P:transmembrane transport"/>
    <property type="evidence" value="ECO:0007669"/>
    <property type="project" value="InterPro"/>
</dbReference>
<dbReference type="Gene3D" id="3.30.1150.10">
    <property type="match status" value="1"/>
</dbReference>
<dbReference type="InterPro" id="IPR006260">
    <property type="entry name" value="TonB/TolA_C"/>
</dbReference>
<keyword evidence="8" id="KW-1185">Reference proteome</keyword>
<evidence type="ECO:0000256" key="3">
    <source>
        <dbReference type="ARBA" id="ARBA00022989"/>
    </source>
</evidence>
<gene>
    <name evidence="7" type="ORF">EDE15_3748</name>
</gene>
<sequence>MRKVIVAALALSPILLHAQANSPAQPQSTSSPTLQSKLVRPAEFGNSTATNSSPTHLAVSTGVVAPKLIYSISIASDSDLAWRLTGTDRIVVVGMNVDAHGKPTDLQIVRSAGEDMDKNVLAAVSQYRFKPGTLNHQPTTVPVNLEIVMHNPAR</sequence>
<name>A0A3R9QJS9_9BACT</name>
<dbReference type="EMBL" id="RSDW01000001">
    <property type="protein sequence ID" value="RSL18191.1"/>
    <property type="molecule type" value="Genomic_DNA"/>
</dbReference>
<evidence type="ECO:0000313" key="7">
    <source>
        <dbReference type="EMBL" id="RSL18191.1"/>
    </source>
</evidence>
<comment type="caution">
    <text evidence="7">The sequence shown here is derived from an EMBL/GenBank/DDBJ whole genome shotgun (WGS) entry which is preliminary data.</text>
</comment>
<keyword evidence="5" id="KW-0732">Signal</keyword>
<dbReference type="InterPro" id="IPR037682">
    <property type="entry name" value="TonB_C"/>
</dbReference>
<keyword evidence="2" id="KW-0812">Transmembrane</keyword>
<evidence type="ECO:0000313" key="8">
    <source>
        <dbReference type="Proteomes" id="UP000269669"/>
    </source>
</evidence>
<dbReference type="RefSeq" id="WP_125486583.1">
    <property type="nucleotide sequence ID" value="NZ_RSDW01000001.1"/>
</dbReference>
<dbReference type="AlphaFoldDB" id="A0A3R9QJS9"/>
<evidence type="ECO:0000259" key="6">
    <source>
        <dbReference type="Pfam" id="PF03544"/>
    </source>
</evidence>
<keyword evidence="3" id="KW-1133">Transmembrane helix</keyword>
<feature type="signal peptide" evidence="5">
    <location>
        <begin position="1"/>
        <end position="18"/>
    </location>
</feature>
<dbReference type="SUPFAM" id="SSF74653">
    <property type="entry name" value="TolA/TonB C-terminal domain"/>
    <property type="match status" value="1"/>
</dbReference>
<protein>
    <submittedName>
        <fullName evidence="7">TonB family protein</fullName>
    </submittedName>
</protein>
<dbReference type="Proteomes" id="UP000269669">
    <property type="component" value="Unassembled WGS sequence"/>
</dbReference>
<organism evidence="7 8">
    <name type="scientific">Edaphobacter aggregans</name>
    <dbReference type="NCBI Taxonomy" id="570835"/>
    <lineage>
        <taxon>Bacteria</taxon>
        <taxon>Pseudomonadati</taxon>
        <taxon>Acidobacteriota</taxon>
        <taxon>Terriglobia</taxon>
        <taxon>Terriglobales</taxon>
        <taxon>Acidobacteriaceae</taxon>
        <taxon>Edaphobacter</taxon>
    </lineage>
</organism>
<accession>A0A3R9QJS9</accession>
<feature type="chain" id="PRO_5018523457" evidence="5">
    <location>
        <begin position="19"/>
        <end position="154"/>
    </location>
</feature>
<evidence type="ECO:0000256" key="1">
    <source>
        <dbReference type="ARBA" id="ARBA00004167"/>
    </source>
</evidence>
<evidence type="ECO:0000256" key="2">
    <source>
        <dbReference type="ARBA" id="ARBA00022692"/>
    </source>
</evidence>
<proteinExistence type="predicted"/>